<protein>
    <submittedName>
        <fullName evidence="1">Uncharacterized protein</fullName>
    </submittedName>
</protein>
<accession>A0ACB6Z9R1</accession>
<comment type="caution">
    <text evidence="1">The sequence shown here is derived from an EMBL/GenBank/DDBJ whole genome shotgun (WGS) entry which is preliminary data.</text>
</comment>
<dbReference type="Proteomes" id="UP000886501">
    <property type="component" value="Unassembled WGS sequence"/>
</dbReference>
<proteinExistence type="predicted"/>
<keyword evidence="2" id="KW-1185">Reference proteome</keyword>
<sequence length="118" mass="13119">NRGCPALRHQSPYFKPSINQLPRFSLPKTLLLLLPTLGAPLSVFSSRQAPWVRRCLMAKFCPPLPLALHTSEKPPGANGRFTLLVVTGTSLWYDVRRWEESVYAAGLSQCSEATVVKL</sequence>
<evidence type="ECO:0000313" key="1">
    <source>
        <dbReference type="EMBL" id="KAF9646098.1"/>
    </source>
</evidence>
<feature type="non-terminal residue" evidence="1">
    <location>
        <position position="1"/>
    </location>
</feature>
<dbReference type="EMBL" id="MU118067">
    <property type="protein sequence ID" value="KAF9646098.1"/>
    <property type="molecule type" value="Genomic_DNA"/>
</dbReference>
<reference evidence="1" key="2">
    <citation type="journal article" date="2020" name="Nat. Commun.">
        <title>Large-scale genome sequencing of mycorrhizal fungi provides insights into the early evolution of symbiotic traits.</title>
        <authorList>
            <person name="Miyauchi S."/>
            <person name="Kiss E."/>
            <person name="Kuo A."/>
            <person name="Drula E."/>
            <person name="Kohler A."/>
            <person name="Sanchez-Garcia M."/>
            <person name="Morin E."/>
            <person name="Andreopoulos B."/>
            <person name="Barry K.W."/>
            <person name="Bonito G."/>
            <person name="Buee M."/>
            <person name="Carver A."/>
            <person name="Chen C."/>
            <person name="Cichocki N."/>
            <person name="Clum A."/>
            <person name="Culley D."/>
            <person name="Crous P.W."/>
            <person name="Fauchery L."/>
            <person name="Girlanda M."/>
            <person name="Hayes R.D."/>
            <person name="Keri Z."/>
            <person name="LaButti K."/>
            <person name="Lipzen A."/>
            <person name="Lombard V."/>
            <person name="Magnuson J."/>
            <person name="Maillard F."/>
            <person name="Murat C."/>
            <person name="Nolan M."/>
            <person name="Ohm R.A."/>
            <person name="Pangilinan J."/>
            <person name="Pereira M.F."/>
            <person name="Perotto S."/>
            <person name="Peter M."/>
            <person name="Pfister S."/>
            <person name="Riley R."/>
            <person name="Sitrit Y."/>
            <person name="Stielow J.B."/>
            <person name="Szollosi G."/>
            <person name="Zifcakova L."/>
            <person name="Stursova M."/>
            <person name="Spatafora J.W."/>
            <person name="Tedersoo L."/>
            <person name="Vaario L.M."/>
            <person name="Yamada A."/>
            <person name="Yan M."/>
            <person name="Wang P."/>
            <person name="Xu J."/>
            <person name="Bruns T."/>
            <person name="Baldrian P."/>
            <person name="Vilgalys R."/>
            <person name="Dunand C."/>
            <person name="Henrissat B."/>
            <person name="Grigoriev I.V."/>
            <person name="Hibbett D."/>
            <person name="Nagy L.G."/>
            <person name="Martin F.M."/>
        </authorList>
    </citation>
    <scope>NUCLEOTIDE SEQUENCE</scope>
    <source>
        <strain evidence="1">P2</strain>
    </source>
</reference>
<gene>
    <name evidence="1" type="ORF">BDM02DRAFT_3119111</name>
</gene>
<reference evidence="1" key="1">
    <citation type="submission" date="2019-10" db="EMBL/GenBank/DDBJ databases">
        <authorList>
            <consortium name="DOE Joint Genome Institute"/>
            <person name="Kuo A."/>
            <person name="Miyauchi S."/>
            <person name="Kiss E."/>
            <person name="Drula E."/>
            <person name="Kohler A."/>
            <person name="Sanchez-Garcia M."/>
            <person name="Andreopoulos B."/>
            <person name="Barry K.W."/>
            <person name="Bonito G."/>
            <person name="Buee M."/>
            <person name="Carver A."/>
            <person name="Chen C."/>
            <person name="Cichocki N."/>
            <person name="Clum A."/>
            <person name="Culley D."/>
            <person name="Crous P.W."/>
            <person name="Fauchery L."/>
            <person name="Girlanda M."/>
            <person name="Hayes R."/>
            <person name="Keri Z."/>
            <person name="Labutti K."/>
            <person name="Lipzen A."/>
            <person name="Lombard V."/>
            <person name="Magnuson J."/>
            <person name="Maillard F."/>
            <person name="Morin E."/>
            <person name="Murat C."/>
            <person name="Nolan M."/>
            <person name="Ohm R."/>
            <person name="Pangilinan J."/>
            <person name="Pereira M."/>
            <person name="Perotto S."/>
            <person name="Peter M."/>
            <person name="Riley R."/>
            <person name="Sitrit Y."/>
            <person name="Stielow B."/>
            <person name="Szollosi G."/>
            <person name="Zifcakova L."/>
            <person name="Stursova M."/>
            <person name="Spatafora J.W."/>
            <person name="Tedersoo L."/>
            <person name="Vaario L.-M."/>
            <person name="Yamada A."/>
            <person name="Yan M."/>
            <person name="Wang P."/>
            <person name="Xu J."/>
            <person name="Bruns T."/>
            <person name="Baldrian P."/>
            <person name="Vilgalys R."/>
            <person name="Henrissat B."/>
            <person name="Grigoriev I.V."/>
            <person name="Hibbett D."/>
            <person name="Nagy L.G."/>
            <person name="Martin F.M."/>
        </authorList>
    </citation>
    <scope>NUCLEOTIDE SEQUENCE</scope>
    <source>
        <strain evidence="1">P2</strain>
    </source>
</reference>
<organism evidence="1 2">
    <name type="scientific">Thelephora ganbajun</name>
    <name type="common">Ganba fungus</name>
    <dbReference type="NCBI Taxonomy" id="370292"/>
    <lineage>
        <taxon>Eukaryota</taxon>
        <taxon>Fungi</taxon>
        <taxon>Dikarya</taxon>
        <taxon>Basidiomycota</taxon>
        <taxon>Agaricomycotina</taxon>
        <taxon>Agaricomycetes</taxon>
        <taxon>Thelephorales</taxon>
        <taxon>Thelephoraceae</taxon>
        <taxon>Thelephora</taxon>
    </lineage>
</organism>
<name>A0ACB6Z9R1_THEGA</name>
<evidence type="ECO:0000313" key="2">
    <source>
        <dbReference type="Proteomes" id="UP000886501"/>
    </source>
</evidence>